<keyword evidence="15" id="KW-0812">Transmembrane</keyword>
<dbReference type="InterPro" id="IPR002401">
    <property type="entry name" value="Cyt_P450_E_grp-I"/>
</dbReference>
<evidence type="ECO:0000313" key="17">
    <source>
        <dbReference type="Proteomes" id="UP001153737"/>
    </source>
</evidence>
<dbReference type="FunFam" id="1.10.630.10:FF:000042">
    <property type="entry name" value="Cytochrome P450"/>
    <property type="match status" value="1"/>
</dbReference>
<dbReference type="Gene3D" id="1.10.630.10">
    <property type="entry name" value="Cytochrome P450"/>
    <property type="match status" value="1"/>
</dbReference>
<evidence type="ECO:0000256" key="5">
    <source>
        <dbReference type="ARBA" id="ARBA00022617"/>
    </source>
</evidence>
<keyword evidence="17" id="KW-1185">Reference proteome</keyword>
<keyword evidence="9 14" id="KW-0560">Oxidoreductase</keyword>
<dbReference type="GO" id="GO:0020037">
    <property type="term" value="F:heme binding"/>
    <property type="evidence" value="ECO:0007669"/>
    <property type="project" value="InterPro"/>
</dbReference>
<dbReference type="OrthoDB" id="2789670at2759"/>
<dbReference type="AlphaFoldDB" id="A0A9N9SJK7"/>
<keyword evidence="10 13" id="KW-0408">Iron</keyword>
<evidence type="ECO:0000256" key="3">
    <source>
        <dbReference type="ARBA" id="ARBA00004406"/>
    </source>
</evidence>
<dbReference type="EMBL" id="OU896709">
    <property type="protein sequence ID" value="CAG9819628.1"/>
    <property type="molecule type" value="Genomic_DNA"/>
</dbReference>
<evidence type="ECO:0000256" key="15">
    <source>
        <dbReference type="SAM" id="Phobius"/>
    </source>
</evidence>
<proteinExistence type="inferred from homology"/>
<comment type="similarity">
    <text evidence="4 14">Belongs to the cytochrome P450 family.</text>
</comment>
<evidence type="ECO:0000256" key="6">
    <source>
        <dbReference type="ARBA" id="ARBA00022723"/>
    </source>
</evidence>
<dbReference type="InterPro" id="IPR036396">
    <property type="entry name" value="Cyt_P450_sf"/>
</dbReference>
<keyword evidence="5 13" id="KW-0349">Heme</keyword>
<dbReference type="GO" id="GO:0004497">
    <property type="term" value="F:monooxygenase activity"/>
    <property type="evidence" value="ECO:0007669"/>
    <property type="project" value="UniProtKB-KW"/>
</dbReference>
<comment type="subcellular location">
    <subcellularLocation>
        <location evidence="3">Endoplasmic reticulum membrane</location>
        <topology evidence="3">Peripheral membrane protein</topology>
    </subcellularLocation>
    <subcellularLocation>
        <location evidence="2">Microsome membrane</location>
        <topology evidence="2">Peripheral membrane protein</topology>
    </subcellularLocation>
</comment>
<keyword evidence="7" id="KW-0256">Endoplasmic reticulum</keyword>
<evidence type="ECO:0008006" key="18">
    <source>
        <dbReference type="Google" id="ProtNLM"/>
    </source>
</evidence>
<gene>
    <name evidence="16" type="ORF">PHAECO_LOCUS7023</name>
</gene>
<sequence>MGILADRLVVDLLGIVVALLAVAYVWIKWSYQYWEKRNVPYLPPAFLWGNILPPHKRTISFGEDVANIYKRAKDKGWKYLGIYALTSPVYMPLDLDIIKNIMSKDFNHFVDRGVYVNEKVEPISAHLFSIGGVKWRNLRTKFSPTFTSGKMKTMFQTVAKCGSILENYIRNEVDANKPLDIKSVLACYSTDIIGSCAFGLECNTFKEPDTPFRQFGDRVFNLNKFLVMKLTFANQFPDVARFLGMRILSKDIEQFFTKVVDDTIKYRERNNVVRHDFLQMCIDIKNDEEQSGDGTSLTLEEIVAQSFVFFIAGFETSSTTMTFTLYELAINPDIQEKVRNEIKTVLAKHDNQINYDALNELKYMGQVIDETLRKYPPVPFVTRKCVEDYKVPNSDLIIKKGIRVFIPIRGIHYDEDYYEASEVFDPERFSDENKQTRHPYAHIPFGEGPRICIGMRFGIMQTKVGLLSVLKNFRVSLNKKTSNPLKLSPTSFIPTTEGGIWLDLNKLN</sequence>
<protein>
    <recommendedName>
        <fullName evidence="18">Cytochrome P450</fullName>
    </recommendedName>
</protein>
<reference evidence="16" key="1">
    <citation type="submission" date="2022-01" db="EMBL/GenBank/DDBJ databases">
        <authorList>
            <person name="King R."/>
        </authorList>
    </citation>
    <scope>NUCLEOTIDE SEQUENCE</scope>
</reference>
<evidence type="ECO:0000256" key="8">
    <source>
        <dbReference type="ARBA" id="ARBA00022848"/>
    </source>
</evidence>
<keyword evidence="12 15" id="KW-0472">Membrane</keyword>
<dbReference type="GO" id="GO:0016705">
    <property type="term" value="F:oxidoreductase activity, acting on paired donors, with incorporation or reduction of molecular oxygen"/>
    <property type="evidence" value="ECO:0007669"/>
    <property type="project" value="InterPro"/>
</dbReference>
<evidence type="ECO:0000256" key="10">
    <source>
        <dbReference type="ARBA" id="ARBA00023004"/>
    </source>
</evidence>
<dbReference type="InterPro" id="IPR050476">
    <property type="entry name" value="Insect_CytP450_Detox"/>
</dbReference>
<evidence type="ECO:0000256" key="13">
    <source>
        <dbReference type="PIRSR" id="PIRSR602401-1"/>
    </source>
</evidence>
<dbReference type="InterPro" id="IPR017972">
    <property type="entry name" value="Cyt_P450_CS"/>
</dbReference>
<evidence type="ECO:0000256" key="12">
    <source>
        <dbReference type="ARBA" id="ARBA00023136"/>
    </source>
</evidence>
<name>A0A9N9SJK7_PHACE</name>
<dbReference type="SUPFAM" id="SSF48264">
    <property type="entry name" value="Cytochrome P450"/>
    <property type="match status" value="1"/>
</dbReference>
<keyword evidence="11 14" id="KW-0503">Monooxygenase</keyword>
<feature type="binding site" description="axial binding residue" evidence="13">
    <location>
        <position position="452"/>
    </location>
    <ligand>
        <name>heme</name>
        <dbReference type="ChEBI" id="CHEBI:30413"/>
    </ligand>
    <ligandPart>
        <name>Fe</name>
        <dbReference type="ChEBI" id="CHEBI:18248"/>
    </ligandPart>
</feature>
<evidence type="ECO:0000256" key="14">
    <source>
        <dbReference type="RuleBase" id="RU000461"/>
    </source>
</evidence>
<dbReference type="GO" id="GO:0005506">
    <property type="term" value="F:iron ion binding"/>
    <property type="evidence" value="ECO:0007669"/>
    <property type="project" value="InterPro"/>
</dbReference>
<dbReference type="PANTHER" id="PTHR24292">
    <property type="entry name" value="CYTOCHROME P450"/>
    <property type="match status" value="1"/>
</dbReference>
<dbReference type="GO" id="GO:0005789">
    <property type="term" value="C:endoplasmic reticulum membrane"/>
    <property type="evidence" value="ECO:0007669"/>
    <property type="project" value="UniProtKB-SubCell"/>
</dbReference>
<dbReference type="PRINTS" id="PR00463">
    <property type="entry name" value="EP450I"/>
</dbReference>
<keyword evidence="15" id="KW-1133">Transmembrane helix</keyword>
<dbReference type="Proteomes" id="UP001153737">
    <property type="component" value="Chromosome 3"/>
</dbReference>
<keyword evidence="8" id="KW-0492">Microsome</keyword>
<feature type="transmembrane region" description="Helical" evidence="15">
    <location>
        <begin position="12"/>
        <end position="31"/>
    </location>
</feature>
<evidence type="ECO:0000256" key="4">
    <source>
        <dbReference type="ARBA" id="ARBA00010617"/>
    </source>
</evidence>
<dbReference type="CDD" id="cd11056">
    <property type="entry name" value="CYP6-like"/>
    <property type="match status" value="1"/>
</dbReference>
<dbReference type="Pfam" id="PF00067">
    <property type="entry name" value="p450"/>
    <property type="match status" value="1"/>
</dbReference>
<dbReference type="PRINTS" id="PR00385">
    <property type="entry name" value="P450"/>
</dbReference>
<evidence type="ECO:0000256" key="2">
    <source>
        <dbReference type="ARBA" id="ARBA00004174"/>
    </source>
</evidence>
<organism evidence="16 17">
    <name type="scientific">Phaedon cochleariae</name>
    <name type="common">Mustard beetle</name>
    <dbReference type="NCBI Taxonomy" id="80249"/>
    <lineage>
        <taxon>Eukaryota</taxon>
        <taxon>Metazoa</taxon>
        <taxon>Ecdysozoa</taxon>
        <taxon>Arthropoda</taxon>
        <taxon>Hexapoda</taxon>
        <taxon>Insecta</taxon>
        <taxon>Pterygota</taxon>
        <taxon>Neoptera</taxon>
        <taxon>Endopterygota</taxon>
        <taxon>Coleoptera</taxon>
        <taxon>Polyphaga</taxon>
        <taxon>Cucujiformia</taxon>
        <taxon>Chrysomeloidea</taxon>
        <taxon>Chrysomelidae</taxon>
        <taxon>Chrysomelinae</taxon>
        <taxon>Chrysomelini</taxon>
        <taxon>Phaedon</taxon>
    </lineage>
</organism>
<evidence type="ECO:0000313" key="16">
    <source>
        <dbReference type="EMBL" id="CAG9819628.1"/>
    </source>
</evidence>
<comment type="cofactor">
    <cofactor evidence="1 13">
        <name>heme</name>
        <dbReference type="ChEBI" id="CHEBI:30413"/>
    </cofactor>
</comment>
<keyword evidence="6 13" id="KW-0479">Metal-binding</keyword>
<evidence type="ECO:0000256" key="9">
    <source>
        <dbReference type="ARBA" id="ARBA00023002"/>
    </source>
</evidence>
<accession>A0A9N9SJK7</accession>
<reference evidence="16" key="2">
    <citation type="submission" date="2022-10" db="EMBL/GenBank/DDBJ databases">
        <authorList>
            <consortium name="ENA_rothamsted_submissions"/>
            <consortium name="culmorum"/>
            <person name="King R."/>
        </authorList>
    </citation>
    <scope>NUCLEOTIDE SEQUENCE</scope>
</reference>
<evidence type="ECO:0000256" key="1">
    <source>
        <dbReference type="ARBA" id="ARBA00001971"/>
    </source>
</evidence>
<dbReference type="PANTHER" id="PTHR24292:SF100">
    <property type="entry name" value="CYTOCHROME P450 6A16, ISOFORM B-RELATED"/>
    <property type="match status" value="1"/>
</dbReference>
<dbReference type="InterPro" id="IPR001128">
    <property type="entry name" value="Cyt_P450"/>
</dbReference>
<evidence type="ECO:0000256" key="7">
    <source>
        <dbReference type="ARBA" id="ARBA00022824"/>
    </source>
</evidence>
<dbReference type="PROSITE" id="PS00086">
    <property type="entry name" value="CYTOCHROME_P450"/>
    <property type="match status" value="1"/>
</dbReference>
<evidence type="ECO:0000256" key="11">
    <source>
        <dbReference type="ARBA" id="ARBA00023033"/>
    </source>
</evidence>